<dbReference type="OrthoDB" id="1749075at2759"/>
<reference evidence="2" key="1">
    <citation type="journal article" date="2019" name="Plant Biotechnol. J.">
        <title>Genome sequencing of the Australian wild diploid species Gossypium australe highlights disease resistance and delayed gland morphogenesis.</title>
        <authorList>
            <person name="Cai Y."/>
            <person name="Cai X."/>
            <person name="Wang Q."/>
            <person name="Wang P."/>
            <person name="Zhang Y."/>
            <person name="Cai C."/>
            <person name="Xu Y."/>
            <person name="Wang K."/>
            <person name="Zhou Z."/>
            <person name="Wang C."/>
            <person name="Geng S."/>
            <person name="Li B."/>
            <person name="Dong Q."/>
            <person name="Hou Y."/>
            <person name="Wang H."/>
            <person name="Ai P."/>
            <person name="Liu Z."/>
            <person name="Yi F."/>
            <person name="Sun M."/>
            <person name="An G."/>
            <person name="Cheng J."/>
            <person name="Zhang Y."/>
            <person name="Shi Q."/>
            <person name="Xie Y."/>
            <person name="Shi X."/>
            <person name="Chang Y."/>
            <person name="Huang F."/>
            <person name="Chen Y."/>
            <person name="Hong S."/>
            <person name="Mi L."/>
            <person name="Sun Q."/>
            <person name="Zhang L."/>
            <person name="Zhou B."/>
            <person name="Peng R."/>
            <person name="Zhang X."/>
            <person name="Liu F."/>
        </authorList>
    </citation>
    <scope>NUCLEOTIDE SEQUENCE [LARGE SCALE GENOMIC DNA]</scope>
    <source>
        <strain evidence="2">cv. PA1801</strain>
    </source>
</reference>
<dbReference type="Proteomes" id="UP000325315">
    <property type="component" value="Unassembled WGS sequence"/>
</dbReference>
<dbReference type="GO" id="GO:0016301">
    <property type="term" value="F:kinase activity"/>
    <property type="evidence" value="ECO:0007669"/>
    <property type="project" value="UniProtKB-KW"/>
</dbReference>
<protein>
    <submittedName>
        <fullName evidence="1">MDIS1-interacting receptor like kinase 2</fullName>
    </submittedName>
</protein>
<keyword evidence="1" id="KW-0808">Transferase</keyword>
<evidence type="ECO:0000313" key="2">
    <source>
        <dbReference type="Proteomes" id="UP000325315"/>
    </source>
</evidence>
<keyword evidence="1" id="KW-0675">Receptor</keyword>
<name>A0A5B6V8R0_9ROSI</name>
<keyword evidence="2" id="KW-1185">Reference proteome</keyword>
<dbReference type="AlphaFoldDB" id="A0A5B6V8R0"/>
<dbReference type="EMBL" id="SMMG02000007">
    <property type="protein sequence ID" value="KAA3465570.1"/>
    <property type="molecule type" value="Genomic_DNA"/>
</dbReference>
<evidence type="ECO:0000313" key="1">
    <source>
        <dbReference type="EMBL" id="KAA3465570.1"/>
    </source>
</evidence>
<sequence>MQQLECFKTEGKEYHVCIPRKSLYGLKQSPRQWFKKFDSFILSIGFAQRSLDIEQLKTMLNSKFKIKDLGTANKIFGMEISRDKRFKKLFLSKQRCTEKIIE</sequence>
<gene>
    <name evidence="1" type="ORF">EPI10_000724</name>
</gene>
<accession>A0A5B6V8R0</accession>
<organism evidence="1 2">
    <name type="scientific">Gossypium australe</name>
    <dbReference type="NCBI Taxonomy" id="47621"/>
    <lineage>
        <taxon>Eukaryota</taxon>
        <taxon>Viridiplantae</taxon>
        <taxon>Streptophyta</taxon>
        <taxon>Embryophyta</taxon>
        <taxon>Tracheophyta</taxon>
        <taxon>Spermatophyta</taxon>
        <taxon>Magnoliopsida</taxon>
        <taxon>eudicotyledons</taxon>
        <taxon>Gunneridae</taxon>
        <taxon>Pentapetalae</taxon>
        <taxon>rosids</taxon>
        <taxon>malvids</taxon>
        <taxon>Malvales</taxon>
        <taxon>Malvaceae</taxon>
        <taxon>Malvoideae</taxon>
        <taxon>Gossypium</taxon>
    </lineage>
</organism>
<comment type="caution">
    <text evidence="1">The sequence shown here is derived from an EMBL/GenBank/DDBJ whole genome shotgun (WGS) entry which is preliminary data.</text>
</comment>
<proteinExistence type="predicted"/>
<keyword evidence="1" id="KW-0418">Kinase</keyword>